<evidence type="ECO:0000256" key="2">
    <source>
        <dbReference type="HAMAP-Rule" id="MF_00227"/>
    </source>
</evidence>
<evidence type="ECO:0000313" key="5">
    <source>
        <dbReference type="Proteomes" id="UP000216446"/>
    </source>
</evidence>
<comment type="function">
    <text evidence="2">RNaseP catalyzes the removal of the 5'-leader sequence from pre-tRNA to produce the mature 5'-terminus. It can also cleave other RNA substrates such as 4.5S RNA. The protein component plays an auxiliary but essential role in vivo by binding to the 5'-leader sequence and broadening the substrate specificity of the ribozyme.</text>
</comment>
<feature type="compositionally biased region" description="Low complexity" evidence="3">
    <location>
        <begin position="163"/>
        <end position="179"/>
    </location>
</feature>
<dbReference type="InterPro" id="IPR000100">
    <property type="entry name" value="RNase_P"/>
</dbReference>
<comment type="subunit">
    <text evidence="2">Consists of a catalytic RNA component (M1 or rnpB) and a protein subunit.</text>
</comment>
<evidence type="ECO:0000256" key="1">
    <source>
        <dbReference type="ARBA" id="ARBA00022884"/>
    </source>
</evidence>
<dbReference type="GO" id="GO:0001682">
    <property type="term" value="P:tRNA 5'-leader removal"/>
    <property type="evidence" value="ECO:0007669"/>
    <property type="project" value="UniProtKB-UniRule"/>
</dbReference>
<dbReference type="AlphaFoldDB" id="A0A259U220"/>
<comment type="catalytic activity">
    <reaction evidence="2">
        <text>Endonucleolytic cleavage of RNA, removing 5'-extranucleotides from tRNA precursor.</text>
        <dbReference type="EC" id="3.1.26.5"/>
    </reaction>
</comment>
<sequence>MSPAGRPPEADPHASGTSADGASAHEARASGAAETFPRTRRLKRRRLIRPLFDRRRTDVSSLAVGVVRLKWRLVPQEATGERTPFQVGFAPGRRARTNAGRTTLRRHLRETFRRHQHGLFAAMELHPGQALTLMLLFRGNEATASADLRRDLPLALDRLARRLASGGRRAPEAARPASGETERTPDAAAP</sequence>
<feature type="region of interest" description="Disordered" evidence="3">
    <location>
        <begin position="163"/>
        <end position="190"/>
    </location>
</feature>
<keyword evidence="5" id="KW-1185">Reference proteome</keyword>
<name>A0A259U220_9BACT</name>
<organism evidence="4 5">
    <name type="scientific">Rubricoccus marinus</name>
    <dbReference type="NCBI Taxonomy" id="716817"/>
    <lineage>
        <taxon>Bacteria</taxon>
        <taxon>Pseudomonadati</taxon>
        <taxon>Rhodothermota</taxon>
        <taxon>Rhodothermia</taxon>
        <taxon>Rhodothermales</taxon>
        <taxon>Rubricoccaceae</taxon>
        <taxon>Rubricoccus</taxon>
    </lineage>
</organism>
<dbReference type="Gene3D" id="3.30.230.10">
    <property type="match status" value="1"/>
</dbReference>
<keyword evidence="2" id="KW-0378">Hydrolase</keyword>
<keyword evidence="2" id="KW-0255">Endonuclease</keyword>
<feature type="compositionally biased region" description="Basic and acidic residues" evidence="3">
    <location>
        <begin position="180"/>
        <end position="190"/>
    </location>
</feature>
<dbReference type="EC" id="3.1.26.5" evidence="2"/>
<dbReference type="InterPro" id="IPR014721">
    <property type="entry name" value="Ribsml_uS5_D2-typ_fold_subgr"/>
</dbReference>
<dbReference type="GO" id="GO:0004526">
    <property type="term" value="F:ribonuclease P activity"/>
    <property type="evidence" value="ECO:0007669"/>
    <property type="project" value="UniProtKB-UniRule"/>
</dbReference>
<evidence type="ECO:0000313" key="4">
    <source>
        <dbReference type="EMBL" id="OZC04011.1"/>
    </source>
</evidence>
<comment type="similarity">
    <text evidence="2">Belongs to the RnpA family.</text>
</comment>
<dbReference type="Proteomes" id="UP000216446">
    <property type="component" value="Unassembled WGS sequence"/>
</dbReference>
<dbReference type="GO" id="GO:0000049">
    <property type="term" value="F:tRNA binding"/>
    <property type="evidence" value="ECO:0007669"/>
    <property type="project" value="UniProtKB-UniRule"/>
</dbReference>
<feature type="region of interest" description="Disordered" evidence="3">
    <location>
        <begin position="1"/>
        <end position="38"/>
    </location>
</feature>
<dbReference type="RefSeq" id="WP_179271203.1">
    <property type="nucleotide sequence ID" value="NZ_MQWB01000001.1"/>
</dbReference>
<dbReference type="HAMAP" id="MF_00227">
    <property type="entry name" value="RNase_P"/>
    <property type="match status" value="1"/>
</dbReference>
<gene>
    <name evidence="2" type="primary">rnpA</name>
    <name evidence="4" type="ORF">BSZ36_14075</name>
</gene>
<dbReference type="InParanoid" id="A0A259U220"/>
<proteinExistence type="inferred from homology"/>
<protein>
    <recommendedName>
        <fullName evidence="2">Ribonuclease P protein component</fullName>
        <shortName evidence="2">RNase P protein</shortName>
        <shortName evidence="2">RNaseP protein</shortName>
        <ecNumber evidence="2">3.1.26.5</ecNumber>
    </recommendedName>
    <alternativeName>
        <fullName evidence="2">Protein C5</fullName>
    </alternativeName>
</protein>
<evidence type="ECO:0000256" key="3">
    <source>
        <dbReference type="SAM" id="MobiDB-lite"/>
    </source>
</evidence>
<comment type="caution">
    <text evidence="4">The sequence shown here is derived from an EMBL/GenBank/DDBJ whole genome shotgun (WGS) entry which is preliminary data.</text>
</comment>
<dbReference type="Pfam" id="PF00825">
    <property type="entry name" value="Ribonuclease_P"/>
    <property type="match status" value="1"/>
</dbReference>
<keyword evidence="2" id="KW-0540">Nuclease</keyword>
<dbReference type="EMBL" id="MQWB01000001">
    <property type="protein sequence ID" value="OZC04011.1"/>
    <property type="molecule type" value="Genomic_DNA"/>
</dbReference>
<keyword evidence="1 2" id="KW-0694">RNA-binding</keyword>
<accession>A0A259U220</accession>
<reference evidence="4 5" key="1">
    <citation type="submission" date="2016-11" db="EMBL/GenBank/DDBJ databases">
        <title>Study of marine rhodopsin-containing bacteria.</title>
        <authorList>
            <person name="Yoshizawa S."/>
            <person name="Kumagai Y."/>
            <person name="Kogure K."/>
        </authorList>
    </citation>
    <scope>NUCLEOTIDE SEQUENCE [LARGE SCALE GENOMIC DNA]</scope>
    <source>
        <strain evidence="4 5">SG-29</strain>
    </source>
</reference>
<keyword evidence="2" id="KW-0819">tRNA processing</keyword>